<dbReference type="PROSITE" id="PS00697">
    <property type="entry name" value="DNA_LIGASE_A1"/>
    <property type="match status" value="1"/>
</dbReference>
<accession>A0A1I2RTJ2</accession>
<evidence type="ECO:0000313" key="7">
    <source>
        <dbReference type="Proteomes" id="UP000198897"/>
    </source>
</evidence>
<dbReference type="PANTHER" id="PTHR42705">
    <property type="entry name" value="BIFUNCTIONAL NON-HOMOLOGOUS END JOINING PROTEIN LIGD"/>
    <property type="match status" value="1"/>
</dbReference>
<dbReference type="AlphaFoldDB" id="A0A1I2RTJ2"/>
<dbReference type="GO" id="GO:0006281">
    <property type="term" value="P:DNA repair"/>
    <property type="evidence" value="ECO:0007669"/>
    <property type="project" value="InterPro"/>
</dbReference>
<dbReference type="Gene3D" id="3.30.1490.70">
    <property type="match status" value="1"/>
</dbReference>
<evidence type="ECO:0000256" key="3">
    <source>
        <dbReference type="ARBA" id="ARBA00049990"/>
    </source>
</evidence>
<dbReference type="EMBL" id="FOOG01000043">
    <property type="protein sequence ID" value="SFG43852.1"/>
    <property type="molecule type" value="Genomic_DNA"/>
</dbReference>
<dbReference type="InterPro" id="IPR014143">
    <property type="entry name" value="NHEJ_ligase_prk"/>
</dbReference>
<dbReference type="GO" id="GO:0005524">
    <property type="term" value="F:ATP binding"/>
    <property type="evidence" value="ECO:0007669"/>
    <property type="project" value="InterPro"/>
</dbReference>
<dbReference type="GO" id="GO:0006310">
    <property type="term" value="P:DNA recombination"/>
    <property type="evidence" value="ECO:0007669"/>
    <property type="project" value="InterPro"/>
</dbReference>
<dbReference type="SUPFAM" id="SSF56091">
    <property type="entry name" value="DNA ligase/mRNA capping enzyme, catalytic domain"/>
    <property type="match status" value="1"/>
</dbReference>
<evidence type="ECO:0000259" key="4">
    <source>
        <dbReference type="Pfam" id="PF01068"/>
    </source>
</evidence>
<dbReference type="InterPro" id="IPR014145">
    <property type="entry name" value="LigD_pol_dom"/>
</dbReference>
<reference evidence="7" key="1">
    <citation type="submission" date="2016-10" db="EMBL/GenBank/DDBJ databases">
        <authorList>
            <person name="Varghese N."/>
            <person name="Submissions S."/>
        </authorList>
    </citation>
    <scope>NUCLEOTIDE SEQUENCE [LARGE SCALE GENOMIC DNA]</scope>
    <source>
        <strain evidence="7">FP5</strain>
    </source>
</reference>
<dbReference type="InterPro" id="IPR012340">
    <property type="entry name" value="NA-bd_OB-fold"/>
</dbReference>
<organism evidence="6 7">
    <name type="scientific">Halobacillus alkaliphilus</name>
    <dbReference type="NCBI Taxonomy" id="396056"/>
    <lineage>
        <taxon>Bacteria</taxon>
        <taxon>Bacillati</taxon>
        <taxon>Bacillota</taxon>
        <taxon>Bacilli</taxon>
        <taxon>Bacillales</taxon>
        <taxon>Bacillaceae</taxon>
        <taxon>Halobacillus</taxon>
    </lineage>
</organism>
<evidence type="ECO:0000313" key="6">
    <source>
        <dbReference type="EMBL" id="SFG43852.1"/>
    </source>
</evidence>
<dbReference type="Gene3D" id="2.40.50.140">
    <property type="entry name" value="Nucleic acid-binding proteins"/>
    <property type="match status" value="1"/>
</dbReference>
<evidence type="ECO:0000256" key="1">
    <source>
        <dbReference type="ARBA" id="ARBA00034003"/>
    </source>
</evidence>
<dbReference type="Proteomes" id="UP000198897">
    <property type="component" value="Unassembled WGS sequence"/>
</dbReference>
<gene>
    <name evidence="6" type="ORF">SAMN05216353_14315</name>
</gene>
<evidence type="ECO:0000256" key="2">
    <source>
        <dbReference type="ARBA" id="ARBA00049981"/>
    </source>
</evidence>
<feature type="domain" description="ATP-dependent DNA ligase family profile" evidence="4">
    <location>
        <begin position="16"/>
        <end position="189"/>
    </location>
</feature>
<dbReference type="OrthoDB" id="9802472at2"/>
<dbReference type="Gene3D" id="3.90.920.10">
    <property type="entry name" value="DNA primase, PRIM domain"/>
    <property type="match status" value="1"/>
</dbReference>
<comment type="similarity">
    <text evidence="2">In the C-terminal section; belongs to the ATP-dependent DNA ligase family.</text>
</comment>
<dbReference type="RefSeq" id="WP_089753922.1">
    <property type="nucleotide sequence ID" value="NZ_FOOG01000043.1"/>
</dbReference>
<dbReference type="NCBIfam" id="TIGR02776">
    <property type="entry name" value="NHEJ_ligase_prk"/>
    <property type="match status" value="1"/>
</dbReference>
<keyword evidence="7" id="KW-1185">Reference proteome</keyword>
<dbReference type="Pfam" id="PF21686">
    <property type="entry name" value="LigD_Prim-Pol"/>
    <property type="match status" value="1"/>
</dbReference>
<dbReference type="InterPro" id="IPR016059">
    <property type="entry name" value="DNA_ligase_ATP-dep_CS"/>
</dbReference>
<comment type="similarity">
    <text evidence="3">In the N-terminal section; belongs to the LigD polymerase family.</text>
</comment>
<sequence length="589" mass="68117">MVKPMLLTLTDSLPASNEWMYEVKYDGFRVLLHAGEGNITLTSRNGKDFTSQFPEISQLKIESGLSPFTLDGELVILNTPYQACFSALQQRGRLRNADKIQLSARQRPAVFMAFDYLDDKKASYTERKKILEKILKNLRHPCIQAVESFPDLKEVEGLVHLHRGEGIIAKRKTSRYEAGVRSKHWLKAKQWRAASGFLTSYDQSNGYYQLHLEEENNGLYPLGRFKHGMTAEEDDTLRNFFKEKGTKKKQVWELEPSVCVDIHCLNAEKGEMREPAFHRFRFDLSPYDCTLQKLKWDLSLFPEEVEATNLTKELWSGLSKMDYLVYMRMVAPYFLRFLLDKKITLIRYPDGINQESFYQKHYPDHAPDYLDVFEEAGEQYILCQNLSSLMWIANQGALELHIPFQKAGATFPDEIVIDLDPPDQNHFHLAVSAASLLKPLMDKLNIISFIKTSGNKGIQVHIPIPEGSLSYEETRKLTETFARLLVKQEPDLFTIERLKKKRGNRLYIDYVQHAEGKTIIAPYSARATKEATVAAPLYWEEVNKNLDPRSFTITNVVERLERMGCPFSNYEKARYEQPIDQLRSVIRDK</sequence>
<dbReference type="Pfam" id="PF01068">
    <property type="entry name" value="DNA_ligase_A_M"/>
    <property type="match status" value="1"/>
</dbReference>
<name>A0A1I2RTJ2_9BACI</name>
<dbReference type="Gene3D" id="3.30.470.30">
    <property type="entry name" value="DNA ligase/mRNA capping enzyme"/>
    <property type="match status" value="1"/>
</dbReference>
<dbReference type="CDD" id="cd07906">
    <property type="entry name" value="Adenylation_DNA_ligase_LigD_LigC"/>
    <property type="match status" value="1"/>
</dbReference>
<dbReference type="InterPro" id="IPR012310">
    <property type="entry name" value="DNA_ligase_ATP-dep_cent"/>
</dbReference>
<comment type="catalytic activity">
    <reaction evidence="1">
        <text>ATP + (deoxyribonucleotide)n-3'-hydroxyl + 5'-phospho-(deoxyribonucleotide)m = (deoxyribonucleotide)n+m + AMP + diphosphate.</text>
        <dbReference type="EC" id="6.5.1.1"/>
    </reaction>
</comment>
<dbReference type="NCBIfam" id="TIGR02778">
    <property type="entry name" value="ligD_pol"/>
    <property type="match status" value="1"/>
</dbReference>
<dbReference type="GO" id="GO:0003910">
    <property type="term" value="F:DNA ligase (ATP) activity"/>
    <property type="evidence" value="ECO:0007669"/>
    <property type="project" value="UniProtKB-EC"/>
</dbReference>
<feature type="domain" description="DNA ligase D polymerase" evidence="5">
    <location>
        <begin position="320"/>
        <end position="567"/>
    </location>
</feature>
<evidence type="ECO:0000259" key="5">
    <source>
        <dbReference type="Pfam" id="PF21686"/>
    </source>
</evidence>
<dbReference type="InterPro" id="IPR052171">
    <property type="entry name" value="NHEJ_LigD"/>
</dbReference>
<dbReference type="PANTHER" id="PTHR42705:SF2">
    <property type="entry name" value="BIFUNCTIONAL NON-HOMOLOGOUS END JOINING PROTEIN LIGD"/>
    <property type="match status" value="1"/>
</dbReference>
<protein>
    <submittedName>
        <fullName evidence="6">Bifunctional non-homologous end joining protein LigD</fullName>
    </submittedName>
</protein>
<proteinExistence type="inferred from homology"/>